<reference evidence="1" key="1">
    <citation type="submission" date="2020-03" db="EMBL/GenBank/DDBJ databases">
        <title>The deep terrestrial virosphere.</title>
        <authorList>
            <person name="Holmfeldt K."/>
            <person name="Nilsson E."/>
            <person name="Simone D."/>
            <person name="Lopez-Fernandez M."/>
            <person name="Wu X."/>
            <person name="de Brujin I."/>
            <person name="Lundin D."/>
            <person name="Andersson A."/>
            <person name="Bertilsson S."/>
            <person name="Dopson M."/>
        </authorList>
    </citation>
    <scope>NUCLEOTIDE SEQUENCE</scope>
    <source>
        <strain evidence="1">MM171A00707</strain>
    </source>
</reference>
<gene>
    <name evidence="1" type="ORF">MM171A00707_0014</name>
</gene>
<dbReference type="EMBL" id="MT143680">
    <property type="protein sequence ID" value="QJB00081.1"/>
    <property type="molecule type" value="Genomic_DNA"/>
</dbReference>
<sequence length="220" mass="25584">MDALQDWSTWIKPGYFISYYDETVQYFEYVRQRDLAHWEYDWPETIDAGSESGPNIPSNLEITQGYQKHTNTNRLWQLIFGIKGQPFIYIELPTDLHRHGIPKEPKPTSNNRRVSHFTEWMSPFNEPSFVTEHFMMKPALEFIGIDAYNPTAISITDLTLNFFINKMVTERVGTATPTEEGMVIAPTSNRWGETLDKLWRRVIPCRPITLMPVRAPAVGR</sequence>
<name>A0A6M3LXI5_9ZZZZ</name>
<proteinExistence type="predicted"/>
<organism evidence="1">
    <name type="scientific">viral metagenome</name>
    <dbReference type="NCBI Taxonomy" id="1070528"/>
    <lineage>
        <taxon>unclassified sequences</taxon>
        <taxon>metagenomes</taxon>
        <taxon>organismal metagenomes</taxon>
    </lineage>
</organism>
<protein>
    <submittedName>
        <fullName evidence="1">Uncharacterized protein</fullName>
    </submittedName>
</protein>
<dbReference type="AlphaFoldDB" id="A0A6M3LXI5"/>
<accession>A0A6M3LXI5</accession>
<evidence type="ECO:0000313" key="1">
    <source>
        <dbReference type="EMBL" id="QJB00081.1"/>
    </source>
</evidence>